<dbReference type="Gene3D" id="1.10.600.10">
    <property type="entry name" value="Farnesyl Diphosphate Synthase"/>
    <property type="match status" value="1"/>
</dbReference>
<dbReference type="PROSITE" id="PS00723">
    <property type="entry name" value="POLYPRENYL_SYNTHASE_1"/>
    <property type="match status" value="1"/>
</dbReference>
<dbReference type="GO" id="GO:0005737">
    <property type="term" value="C:cytoplasm"/>
    <property type="evidence" value="ECO:0007669"/>
    <property type="project" value="UniProtKB-ARBA"/>
</dbReference>
<keyword evidence="6" id="KW-0479">Metal-binding</keyword>
<evidence type="ECO:0000256" key="2">
    <source>
        <dbReference type="ARBA" id="ARBA00006706"/>
    </source>
</evidence>
<gene>
    <name evidence="14" type="ORF">C273_03125</name>
</gene>
<dbReference type="SFLD" id="SFLDS00005">
    <property type="entry name" value="Isoprenoid_Synthase_Type_I"/>
    <property type="match status" value="1"/>
</dbReference>
<dbReference type="InterPro" id="IPR000092">
    <property type="entry name" value="Polyprenyl_synt"/>
</dbReference>
<dbReference type="AlphaFoldDB" id="K9AQZ8"/>
<protein>
    <recommendedName>
        <fullName evidence="4">Farnesyl diphosphate synthase</fullName>
        <ecNumber evidence="3">2.5.1.10</ecNumber>
    </recommendedName>
    <alternativeName>
        <fullName evidence="10">(2E,6E)-farnesyl diphosphate synthase</fullName>
    </alternativeName>
    <alternativeName>
        <fullName evidence="9">Geranyltranstransferase</fullName>
    </alternativeName>
</protein>
<evidence type="ECO:0000256" key="12">
    <source>
        <dbReference type="RuleBase" id="RU004466"/>
    </source>
</evidence>
<evidence type="ECO:0000256" key="13">
    <source>
        <dbReference type="SAM" id="Coils"/>
    </source>
</evidence>
<comment type="similarity">
    <text evidence="2 12">Belongs to the FPP/GGPP synthase family.</text>
</comment>
<dbReference type="PROSITE" id="PS00444">
    <property type="entry name" value="POLYPRENYL_SYNTHASE_2"/>
    <property type="match status" value="1"/>
</dbReference>
<dbReference type="SFLD" id="SFLDG01017">
    <property type="entry name" value="Polyprenyl_Transferase_Like"/>
    <property type="match status" value="1"/>
</dbReference>
<dbReference type="PANTHER" id="PTHR43281:SF1">
    <property type="entry name" value="FARNESYL DIPHOSPHATE SYNTHASE"/>
    <property type="match status" value="1"/>
</dbReference>
<dbReference type="CDD" id="cd00685">
    <property type="entry name" value="Trans_IPPS_HT"/>
    <property type="match status" value="1"/>
</dbReference>
<dbReference type="EC" id="2.5.1.10" evidence="3"/>
<evidence type="ECO:0000256" key="6">
    <source>
        <dbReference type="ARBA" id="ARBA00022723"/>
    </source>
</evidence>
<evidence type="ECO:0000256" key="8">
    <source>
        <dbReference type="ARBA" id="ARBA00023229"/>
    </source>
</evidence>
<evidence type="ECO:0000256" key="11">
    <source>
        <dbReference type="ARBA" id="ARBA00049399"/>
    </source>
</evidence>
<comment type="caution">
    <text evidence="14">The sequence shown here is derived from an EMBL/GenBank/DDBJ whole genome shotgun (WGS) entry which is preliminary data.</text>
</comment>
<dbReference type="RefSeq" id="WP_009382509.1">
    <property type="nucleotide sequence ID" value="NZ_AMSQ01000004.1"/>
</dbReference>
<evidence type="ECO:0000256" key="3">
    <source>
        <dbReference type="ARBA" id="ARBA00012439"/>
    </source>
</evidence>
<dbReference type="GO" id="GO:0004337">
    <property type="term" value="F:(2E,6E)-farnesyl diphosphate synthase activity"/>
    <property type="evidence" value="ECO:0007669"/>
    <property type="project" value="UniProtKB-EC"/>
</dbReference>
<dbReference type="GO" id="GO:0046872">
    <property type="term" value="F:metal ion binding"/>
    <property type="evidence" value="ECO:0007669"/>
    <property type="project" value="UniProtKB-KW"/>
</dbReference>
<dbReference type="PANTHER" id="PTHR43281">
    <property type="entry name" value="FARNESYL DIPHOSPHATE SYNTHASE"/>
    <property type="match status" value="1"/>
</dbReference>
<organism evidence="14 15">
    <name type="scientific">Staphylococcus massiliensis S46</name>
    <dbReference type="NCBI Taxonomy" id="1229783"/>
    <lineage>
        <taxon>Bacteria</taxon>
        <taxon>Bacillati</taxon>
        <taxon>Bacillota</taxon>
        <taxon>Bacilli</taxon>
        <taxon>Bacillales</taxon>
        <taxon>Staphylococcaceae</taxon>
        <taxon>Staphylococcus</taxon>
    </lineage>
</organism>
<keyword evidence="5 12" id="KW-0808">Transferase</keyword>
<dbReference type="PATRIC" id="fig|1229783.3.peg.630"/>
<evidence type="ECO:0000313" key="14">
    <source>
        <dbReference type="EMBL" id="EKU49853.1"/>
    </source>
</evidence>
<comment type="cofactor">
    <cofactor evidence="1">
        <name>Mg(2+)</name>
        <dbReference type="ChEBI" id="CHEBI:18420"/>
    </cofactor>
</comment>
<evidence type="ECO:0000256" key="1">
    <source>
        <dbReference type="ARBA" id="ARBA00001946"/>
    </source>
</evidence>
<evidence type="ECO:0000256" key="10">
    <source>
        <dbReference type="ARBA" id="ARBA00032873"/>
    </source>
</evidence>
<keyword evidence="8" id="KW-0414">Isoprene biosynthesis</keyword>
<evidence type="ECO:0000256" key="7">
    <source>
        <dbReference type="ARBA" id="ARBA00022842"/>
    </source>
</evidence>
<keyword evidence="15" id="KW-1185">Reference proteome</keyword>
<keyword evidence="13" id="KW-0175">Coiled coil</keyword>
<dbReference type="InterPro" id="IPR033749">
    <property type="entry name" value="Polyprenyl_synt_CS"/>
</dbReference>
<dbReference type="EMBL" id="AMSQ01000004">
    <property type="protein sequence ID" value="EKU49853.1"/>
    <property type="molecule type" value="Genomic_DNA"/>
</dbReference>
<feature type="coiled-coil region" evidence="13">
    <location>
        <begin position="256"/>
        <end position="283"/>
    </location>
</feature>
<dbReference type="OrthoDB" id="9805316at2"/>
<sequence>MITPHMKQTIDDINNVIEQSIETSELNTNLEESMRYSLQAGGKRIRPLLMLLTIDMIDPNAVQNGYQTAIALEMIHTYSLIHDDLPAMDNDDYRRGKLTNHKVYGEWKAILAGDALLTKAFEIITKDEKLEPTIQVQLIKDLAIASGHMGMIGGQTIDMESEDKTISLSQLETIHRYKTGALLKYAVLAGAHIAKVDGKYLNALDTFGDALGMIFQIKDDLLDIYGDEAEIGKPTGSDVANNKNTYVSLLGEKETNARLHAYVDQAHNALNELENEFDTSELQEITKLMYQRTK</sequence>
<dbReference type="InterPro" id="IPR008949">
    <property type="entry name" value="Isoprenoid_synthase_dom_sf"/>
</dbReference>
<dbReference type="eggNOG" id="COG0142">
    <property type="taxonomic scope" value="Bacteria"/>
</dbReference>
<comment type="catalytic activity">
    <reaction evidence="11">
        <text>isopentenyl diphosphate + (2E)-geranyl diphosphate = (2E,6E)-farnesyl diphosphate + diphosphate</text>
        <dbReference type="Rhea" id="RHEA:19361"/>
        <dbReference type="ChEBI" id="CHEBI:33019"/>
        <dbReference type="ChEBI" id="CHEBI:58057"/>
        <dbReference type="ChEBI" id="CHEBI:128769"/>
        <dbReference type="ChEBI" id="CHEBI:175763"/>
        <dbReference type="EC" id="2.5.1.10"/>
    </reaction>
</comment>
<evidence type="ECO:0000256" key="5">
    <source>
        <dbReference type="ARBA" id="ARBA00022679"/>
    </source>
</evidence>
<accession>K9AQZ8</accession>
<dbReference type="SUPFAM" id="SSF48576">
    <property type="entry name" value="Terpenoid synthases"/>
    <property type="match status" value="1"/>
</dbReference>
<dbReference type="GO" id="GO:0016114">
    <property type="term" value="P:terpenoid biosynthetic process"/>
    <property type="evidence" value="ECO:0007669"/>
    <property type="project" value="UniProtKB-ARBA"/>
</dbReference>
<evidence type="ECO:0000256" key="4">
    <source>
        <dbReference type="ARBA" id="ARBA00015100"/>
    </source>
</evidence>
<keyword evidence="7" id="KW-0460">Magnesium</keyword>
<dbReference type="InterPro" id="IPR053378">
    <property type="entry name" value="Prenyl_diphosphate_synthase"/>
</dbReference>
<reference evidence="14 15" key="1">
    <citation type="journal article" date="2013" name="Genome Announc.">
        <title>Genome Sequence of Staphylococcus massiliensis Strain S46, Isolated from the Surface of Healthy Human Skin.</title>
        <authorList>
            <person name="Srivastav R."/>
            <person name="Singh A."/>
            <person name="Jangir P.K."/>
            <person name="Kumari C."/>
            <person name="Muduli S."/>
            <person name="Sharma R."/>
        </authorList>
    </citation>
    <scope>NUCLEOTIDE SEQUENCE [LARGE SCALE GENOMIC DNA]</scope>
    <source>
        <strain evidence="14 15">S46</strain>
    </source>
</reference>
<evidence type="ECO:0000256" key="9">
    <source>
        <dbReference type="ARBA" id="ARBA00032380"/>
    </source>
</evidence>
<dbReference type="NCBIfam" id="NF045485">
    <property type="entry name" value="FPPsyn"/>
    <property type="match status" value="1"/>
</dbReference>
<dbReference type="Proteomes" id="UP000009885">
    <property type="component" value="Unassembled WGS sequence"/>
</dbReference>
<proteinExistence type="inferred from homology"/>
<dbReference type="STRING" id="1229783.C273_03125"/>
<dbReference type="Pfam" id="PF00348">
    <property type="entry name" value="polyprenyl_synt"/>
    <property type="match status" value="1"/>
</dbReference>
<name>K9AQZ8_9STAP</name>
<dbReference type="FunFam" id="1.10.600.10:FF:000001">
    <property type="entry name" value="Geranylgeranyl diphosphate synthase"/>
    <property type="match status" value="1"/>
</dbReference>
<evidence type="ECO:0000313" key="15">
    <source>
        <dbReference type="Proteomes" id="UP000009885"/>
    </source>
</evidence>